<dbReference type="AlphaFoldDB" id="A0A2G6E453"/>
<name>A0A2G6E453_9BACT</name>
<keyword evidence="3 5" id="KW-1133">Transmembrane helix</keyword>
<accession>A0A2G6E453</accession>
<feature type="transmembrane region" description="Helical" evidence="5">
    <location>
        <begin position="49"/>
        <end position="76"/>
    </location>
</feature>
<sequence>MSERNIQGLIGIFVIIFIAIVILVTLFAGFIIDFLWFNSLQYSGIFWKILSAKFFIVFLFSLFGGLLLGASFWFAYRFAKKEGVPLWSENSAVNFDFGEYSAPLKQLTAGSAKRLHWLLILAPVILGLLNGLAMLPHWESFLKFFDQTAFGKTDPVFGKDVAFYVFSIPVYRLFKSWLMSMIVLSFLGSAVIYWLNGMFTVQGRSILFSRTVKLHLYSLVILGLLMKVWDYRLQMYELLYSSQGLVFGAGFTDYYVHRFALWGLLWYMLALIALTVFGLVSSHERPLWLILGLVLIIPISIVIQGVVPGLVQQAIVKPNELIKEIPFIEHNIDMTNEAYDLSNIRVKSFAAESSLSMEELGKNGETLDNIRLWDSRPLLSTYQQIQSIRTYYTFYDVDVDRYEIEGKMRQVMLAPRELERERLSERAQTWVNTRLTFTHGYGLVMNPVNSVTDEGLPELLIKDIPPASPVDIPLENTAIYYGEQRVLRSQPASSNAPAMRSKVSDKDDYVIVNTENPEFDYPAGDHNEYVSYEGRGGIRIGSLFRRMLFAWGFRDMNILLTGSTTKESRVIFRRNIQERIKHLAPFLALDSDPYIVLYEGRLYWIQDAYTMTDRYPYAEPVRVRGGQLNYIRNSFKVVVDAYHGNVDFYLMDAQEPLGKTYQKIFPSMFKDFEQMPAGLKAHIRYPKDLFKIQVQMYNTYHMRDPKVFYNKEDLWTVPNEKYGGETLQVEPYYIQMRLPGEDTLEFILMSPFTPKKKDNMIAWLAARCDGENYGELLVYTFPKEKLVYGPSQVEARIDQNTTISQQLSLWDQRGSSVIRGNLIVIPIEDSILYVEPVYLKAEHRDLPELKRVIASYGGEVAMGLGLEQALEAVFGTSLRPEEQRVLERVPALDVEQSELSPIIGELAEHFTRAREYLAGGDWVKYGEEMDQAERIIHMIRQEYVPEQ</sequence>
<dbReference type="PANTHER" id="PTHR39344:SF1">
    <property type="entry name" value="UPF0182 PROTEIN SLL1060"/>
    <property type="match status" value="1"/>
</dbReference>
<evidence type="ECO:0000256" key="1">
    <source>
        <dbReference type="ARBA" id="ARBA00022475"/>
    </source>
</evidence>
<protein>
    <recommendedName>
        <fullName evidence="5">UPF0182 protein CSB45_09250</fullName>
    </recommendedName>
</protein>
<feature type="transmembrane region" description="Helical" evidence="5">
    <location>
        <begin position="115"/>
        <end position="135"/>
    </location>
</feature>
<feature type="transmembrane region" description="Helical" evidence="5">
    <location>
        <begin position="207"/>
        <end position="229"/>
    </location>
</feature>
<keyword evidence="2 5" id="KW-0812">Transmembrane</keyword>
<evidence type="ECO:0000256" key="4">
    <source>
        <dbReference type="ARBA" id="ARBA00023136"/>
    </source>
</evidence>
<feature type="transmembrane region" description="Helical" evidence="5">
    <location>
        <begin position="259"/>
        <end position="280"/>
    </location>
</feature>
<proteinExistence type="inferred from homology"/>
<dbReference type="GO" id="GO:0005576">
    <property type="term" value="C:extracellular region"/>
    <property type="evidence" value="ECO:0007669"/>
    <property type="project" value="TreeGrafter"/>
</dbReference>
<comment type="similarity">
    <text evidence="5">Belongs to the UPF0182 family.</text>
</comment>
<dbReference type="InterPro" id="IPR005372">
    <property type="entry name" value="UPF0182"/>
</dbReference>
<dbReference type="Pfam" id="PF03699">
    <property type="entry name" value="UPF0182"/>
    <property type="match status" value="1"/>
</dbReference>
<evidence type="ECO:0000313" key="7">
    <source>
        <dbReference type="Proteomes" id="UP000229740"/>
    </source>
</evidence>
<gene>
    <name evidence="6" type="ORF">CSB45_09250</name>
</gene>
<evidence type="ECO:0000256" key="3">
    <source>
        <dbReference type="ARBA" id="ARBA00022989"/>
    </source>
</evidence>
<comment type="subcellular location">
    <subcellularLocation>
        <location evidence="5">Cell membrane</location>
        <topology evidence="5">Multi-pass membrane protein</topology>
    </subcellularLocation>
</comment>
<dbReference type="HAMAP" id="MF_01600">
    <property type="entry name" value="UPF0182"/>
    <property type="match status" value="1"/>
</dbReference>
<keyword evidence="4 5" id="KW-0472">Membrane</keyword>
<dbReference type="PANTHER" id="PTHR39344">
    <property type="entry name" value="UPF0182 PROTEIN SLL1060"/>
    <property type="match status" value="1"/>
</dbReference>
<dbReference type="EMBL" id="PDPS01000030">
    <property type="protein sequence ID" value="PID56845.1"/>
    <property type="molecule type" value="Genomic_DNA"/>
</dbReference>
<comment type="caution">
    <text evidence="6">The sequence shown here is derived from an EMBL/GenBank/DDBJ whole genome shotgun (WGS) entry which is preliminary data.</text>
</comment>
<reference evidence="6 7" key="1">
    <citation type="submission" date="2017-10" db="EMBL/GenBank/DDBJ databases">
        <title>Novel microbial diversity and functional potential in the marine mammal oral microbiome.</title>
        <authorList>
            <person name="Dudek N.K."/>
            <person name="Sun C.L."/>
            <person name="Burstein D."/>
            <person name="Kantor R.S."/>
            <person name="Aliaga Goltsman D.S."/>
            <person name="Bik E.M."/>
            <person name="Thomas B.C."/>
            <person name="Banfield J.F."/>
            <person name="Relman D.A."/>
        </authorList>
    </citation>
    <scope>NUCLEOTIDE SEQUENCE [LARGE SCALE GENOMIC DNA]</scope>
    <source>
        <strain evidence="6">DOLZORAL124_49_17</strain>
    </source>
</reference>
<dbReference type="Proteomes" id="UP000229740">
    <property type="component" value="Unassembled WGS sequence"/>
</dbReference>
<feature type="transmembrane region" description="Helical" evidence="5">
    <location>
        <begin position="12"/>
        <end position="37"/>
    </location>
</feature>
<evidence type="ECO:0000313" key="6">
    <source>
        <dbReference type="EMBL" id="PID56845.1"/>
    </source>
</evidence>
<feature type="transmembrane region" description="Helical" evidence="5">
    <location>
        <begin position="287"/>
        <end position="311"/>
    </location>
</feature>
<organism evidence="6 7">
    <name type="scientific">candidate division KSB3 bacterium</name>
    <dbReference type="NCBI Taxonomy" id="2044937"/>
    <lineage>
        <taxon>Bacteria</taxon>
        <taxon>candidate division KSB3</taxon>
    </lineage>
</organism>
<evidence type="ECO:0000256" key="2">
    <source>
        <dbReference type="ARBA" id="ARBA00022692"/>
    </source>
</evidence>
<evidence type="ECO:0000256" key="5">
    <source>
        <dbReference type="HAMAP-Rule" id="MF_01600"/>
    </source>
</evidence>
<feature type="transmembrane region" description="Helical" evidence="5">
    <location>
        <begin position="177"/>
        <end position="195"/>
    </location>
</feature>
<keyword evidence="1 5" id="KW-1003">Cell membrane</keyword>
<dbReference type="GO" id="GO:0005886">
    <property type="term" value="C:plasma membrane"/>
    <property type="evidence" value="ECO:0007669"/>
    <property type="project" value="UniProtKB-SubCell"/>
</dbReference>